<dbReference type="GO" id="GO:0005634">
    <property type="term" value="C:nucleus"/>
    <property type="evidence" value="ECO:0007669"/>
    <property type="project" value="UniProtKB-SubCell"/>
</dbReference>
<dbReference type="InterPro" id="IPR009057">
    <property type="entry name" value="Homeodomain-like_sf"/>
</dbReference>
<organism evidence="13 14">
    <name type="scientific">Phaseolus coccineus</name>
    <name type="common">Scarlet runner bean</name>
    <name type="synonym">Phaseolus multiflorus</name>
    <dbReference type="NCBI Taxonomy" id="3886"/>
    <lineage>
        <taxon>Eukaryota</taxon>
        <taxon>Viridiplantae</taxon>
        <taxon>Streptophyta</taxon>
        <taxon>Embryophyta</taxon>
        <taxon>Tracheophyta</taxon>
        <taxon>Spermatophyta</taxon>
        <taxon>Magnoliopsida</taxon>
        <taxon>eudicotyledons</taxon>
        <taxon>Gunneridae</taxon>
        <taxon>Pentapetalae</taxon>
        <taxon>rosids</taxon>
        <taxon>fabids</taxon>
        <taxon>Fabales</taxon>
        <taxon>Fabaceae</taxon>
        <taxon>Papilionoideae</taxon>
        <taxon>50 kb inversion clade</taxon>
        <taxon>NPAAA clade</taxon>
        <taxon>indigoferoid/millettioid clade</taxon>
        <taxon>Phaseoleae</taxon>
        <taxon>Phaseolus</taxon>
    </lineage>
</organism>
<feature type="domain" description="Homeobox" evidence="12">
    <location>
        <begin position="134"/>
        <end position="194"/>
    </location>
</feature>
<dbReference type="PROSITE" id="PS50071">
    <property type="entry name" value="HOMEOBOX_2"/>
    <property type="match status" value="1"/>
</dbReference>
<comment type="caution">
    <text evidence="13">The sequence shown here is derived from an EMBL/GenBank/DDBJ whole genome shotgun (WGS) entry which is preliminary data.</text>
</comment>
<dbReference type="SMART" id="SM00340">
    <property type="entry name" value="HALZ"/>
    <property type="match status" value="1"/>
</dbReference>
<evidence type="ECO:0000256" key="6">
    <source>
        <dbReference type="ARBA" id="ARBA00023163"/>
    </source>
</evidence>
<dbReference type="Pfam" id="PF00046">
    <property type="entry name" value="Homeodomain"/>
    <property type="match status" value="1"/>
</dbReference>
<dbReference type="CDD" id="cd00086">
    <property type="entry name" value="homeodomain"/>
    <property type="match status" value="1"/>
</dbReference>
<evidence type="ECO:0000256" key="10">
    <source>
        <dbReference type="SAM" id="Coils"/>
    </source>
</evidence>
<dbReference type="Proteomes" id="UP001374584">
    <property type="component" value="Unassembled WGS sequence"/>
</dbReference>
<dbReference type="SMART" id="SM00389">
    <property type="entry name" value="HOX"/>
    <property type="match status" value="1"/>
</dbReference>
<dbReference type="Gene3D" id="1.10.10.60">
    <property type="entry name" value="Homeodomain-like"/>
    <property type="match status" value="1"/>
</dbReference>
<evidence type="ECO:0000313" key="14">
    <source>
        <dbReference type="Proteomes" id="UP001374584"/>
    </source>
</evidence>
<gene>
    <name evidence="13" type="ORF">VNO80_17940</name>
</gene>
<comment type="similarity">
    <text evidence="2">Belongs to the HD-ZIP homeobox family. Class II subfamily.</text>
</comment>
<evidence type="ECO:0000256" key="5">
    <source>
        <dbReference type="ARBA" id="ARBA00023155"/>
    </source>
</evidence>
<dbReference type="Pfam" id="PF02183">
    <property type="entry name" value="HALZ"/>
    <property type="match status" value="1"/>
</dbReference>
<protein>
    <recommendedName>
        <fullName evidence="12">Homeobox domain-containing protein</fullName>
    </recommendedName>
</protein>
<keyword evidence="14" id="KW-1185">Reference proteome</keyword>
<evidence type="ECO:0000313" key="13">
    <source>
        <dbReference type="EMBL" id="KAK7352518.1"/>
    </source>
</evidence>
<evidence type="ECO:0000256" key="2">
    <source>
        <dbReference type="ARBA" id="ARBA00006074"/>
    </source>
</evidence>
<dbReference type="SUPFAM" id="SSF46689">
    <property type="entry name" value="Homeodomain-like"/>
    <property type="match status" value="1"/>
</dbReference>
<keyword evidence="5 8" id="KW-0371">Homeobox</keyword>
<evidence type="ECO:0000256" key="4">
    <source>
        <dbReference type="ARBA" id="ARBA00023125"/>
    </source>
</evidence>
<accession>A0AAN9R3D9</accession>
<dbReference type="GO" id="GO:0043565">
    <property type="term" value="F:sequence-specific DNA binding"/>
    <property type="evidence" value="ECO:0007669"/>
    <property type="project" value="InterPro"/>
</dbReference>
<feature type="region of interest" description="Disordered" evidence="11">
    <location>
        <begin position="25"/>
        <end position="73"/>
    </location>
</feature>
<keyword evidence="6" id="KW-0804">Transcription</keyword>
<evidence type="ECO:0000256" key="8">
    <source>
        <dbReference type="PROSITE-ProRule" id="PRU00108"/>
    </source>
</evidence>
<dbReference type="PANTHER" id="PTHR45714:SF24">
    <property type="entry name" value="HOMEOBOX DOMAIN-CONTAINING PROTEIN"/>
    <property type="match status" value="1"/>
</dbReference>
<feature type="DNA-binding region" description="Homeobox" evidence="8">
    <location>
        <begin position="136"/>
        <end position="195"/>
    </location>
</feature>
<evidence type="ECO:0000256" key="7">
    <source>
        <dbReference type="ARBA" id="ARBA00023242"/>
    </source>
</evidence>
<proteinExistence type="inferred from homology"/>
<dbReference type="InterPro" id="IPR003106">
    <property type="entry name" value="Leu_zip_homeo"/>
</dbReference>
<dbReference type="AlphaFoldDB" id="A0AAN9R3D9"/>
<sequence>MLFDISNPGLRLGLGLGLGLQDQSQETCMKSHEQRQKQRQSQKKKIADPRNKAHPSLRLGPPHDDANNNHQVTKTDSDEYFNFHPHASPPSSVSSFFNSSSFIKRERDQLAGEELELEVEKFPSNLRVADLDQYGYSKKKLRLTKEQSAVLEDSFKEHSTLTLTLKQELAKKLNLRARQVEVWFQNRRARTKLKQTEVNCELLKKCCESLTEENKMLQKELEELKSMKTALQGPLFMQLPVATLRICPSCERICGGSGATTNNGSSPTTITTTITTLLVDPKPPHDHHFYKNNYGKSFVNTEESK</sequence>
<evidence type="ECO:0000256" key="1">
    <source>
        <dbReference type="ARBA" id="ARBA00004123"/>
    </source>
</evidence>
<dbReference type="InterPro" id="IPR050762">
    <property type="entry name" value="HD-ZIP_Homeobox_LZ_Class_II"/>
</dbReference>
<dbReference type="EMBL" id="JAYMYR010000007">
    <property type="protein sequence ID" value="KAK7352518.1"/>
    <property type="molecule type" value="Genomic_DNA"/>
</dbReference>
<keyword evidence="4 8" id="KW-0238">DNA-binding</keyword>
<evidence type="ECO:0000256" key="9">
    <source>
        <dbReference type="RuleBase" id="RU000682"/>
    </source>
</evidence>
<keyword evidence="10" id="KW-0175">Coiled coil</keyword>
<dbReference type="PANTHER" id="PTHR45714">
    <property type="entry name" value="HOMEOBOX-LEUCINE ZIPPER PROTEIN HAT14"/>
    <property type="match status" value="1"/>
</dbReference>
<evidence type="ECO:0000256" key="11">
    <source>
        <dbReference type="SAM" id="MobiDB-lite"/>
    </source>
</evidence>
<evidence type="ECO:0000256" key="3">
    <source>
        <dbReference type="ARBA" id="ARBA00023015"/>
    </source>
</evidence>
<feature type="coiled-coil region" evidence="10">
    <location>
        <begin position="193"/>
        <end position="230"/>
    </location>
</feature>
<evidence type="ECO:0000259" key="12">
    <source>
        <dbReference type="PROSITE" id="PS50071"/>
    </source>
</evidence>
<dbReference type="GO" id="GO:0000981">
    <property type="term" value="F:DNA-binding transcription factor activity, RNA polymerase II-specific"/>
    <property type="evidence" value="ECO:0007669"/>
    <property type="project" value="InterPro"/>
</dbReference>
<feature type="compositionally biased region" description="Basic and acidic residues" evidence="11">
    <location>
        <begin position="61"/>
        <end position="73"/>
    </location>
</feature>
<reference evidence="13 14" key="1">
    <citation type="submission" date="2024-01" db="EMBL/GenBank/DDBJ databases">
        <title>The genomes of 5 underutilized Papilionoideae crops provide insights into root nodulation and disease resistanc.</title>
        <authorList>
            <person name="Jiang F."/>
        </authorList>
    </citation>
    <scope>NUCLEOTIDE SEQUENCE [LARGE SCALE GENOMIC DNA]</scope>
    <source>
        <strain evidence="13">JINMINGXINNONG_FW02</strain>
        <tissue evidence="13">Leaves</tissue>
    </source>
</reference>
<dbReference type="InterPro" id="IPR001356">
    <property type="entry name" value="HD"/>
</dbReference>
<keyword evidence="7 8" id="KW-0539">Nucleus</keyword>
<name>A0AAN9R3D9_PHACN</name>
<comment type="subcellular location">
    <subcellularLocation>
        <location evidence="1 8 9">Nucleus</location>
    </subcellularLocation>
</comment>
<keyword evidence="3" id="KW-0805">Transcription regulation</keyword>
<dbReference type="PROSITE" id="PS00027">
    <property type="entry name" value="HOMEOBOX_1"/>
    <property type="match status" value="1"/>
</dbReference>
<dbReference type="InterPro" id="IPR017970">
    <property type="entry name" value="Homeobox_CS"/>
</dbReference>